<evidence type="ECO:0000313" key="2">
    <source>
        <dbReference type="EMBL" id="MBB5786778.1"/>
    </source>
</evidence>
<dbReference type="AlphaFoldDB" id="A0A7W9LK63"/>
<sequence>MTTPAQGPARGSVGRLRVTALTPLTPAMLRLTVAVEEPHLAPDPACPNQVLRLSPPEPVATDATATAVATSGARPASRTYTIRRADPDSGLIDIDVALHGDGLFVRWVRAAEPGDLIDFTGPRPHAVPSFDTDAVVMATDETGLPALAALAEAAPAGLAVHAVVEVPDATEEQPLASAADLRVTWLHRDGAPAGTTGALERAVRSLPWPGGAVDVWVAGEATEVRAIRRVATAERGVERHRIHAFGYWRLGRAGSPA</sequence>
<gene>
    <name evidence="2" type="ORF">HD601_001353</name>
</gene>
<dbReference type="InterPro" id="IPR039261">
    <property type="entry name" value="FNR_nucleotide-bd"/>
</dbReference>
<dbReference type="InterPro" id="IPR007037">
    <property type="entry name" value="SIP_rossman_dom"/>
</dbReference>
<evidence type="ECO:0000259" key="1">
    <source>
        <dbReference type="PROSITE" id="PS51384"/>
    </source>
</evidence>
<proteinExistence type="predicted"/>
<dbReference type="Gene3D" id="3.40.50.80">
    <property type="entry name" value="Nucleotide-binding domain of ferredoxin-NADP reductase (FNR) module"/>
    <property type="match status" value="1"/>
</dbReference>
<reference evidence="2 3" key="1">
    <citation type="submission" date="2020-08" db="EMBL/GenBank/DDBJ databases">
        <title>Sequencing the genomes of 1000 actinobacteria strains.</title>
        <authorList>
            <person name="Klenk H.-P."/>
        </authorList>
    </citation>
    <scope>NUCLEOTIDE SEQUENCE [LARGE SCALE GENOMIC DNA]</scope>
    <source>
        <strain evidence="2 3">DSM 102122</strain>
    </source>
</reference>
<dbReference type="GO" id="GO:0016491">
    <property type="term" value="F:oxidoreductase activity"/>
    <property type="evidence" value="ECO:0007669"/>
    <property type="project" value="InterPro"/>
</dbReference>
<keyword evidence="3" id="KW-1185">Reference proteome</keyword>
<protein>
    <submittedName>
        <fullName evidence="2">NADPH-dependent ferric siderophore reductase</fullName>
    </submittedName>
</protein>
<dbReference type="EMBL" id="JACHMM010000001">
    <property type="protein sequence ID" value="MBB5786778.1"/>
    <property type="molecule type" value="Genomic_DNA"/>
</dbReference>
<dbReference type="PROSITE" id="PS51384">
    <property type="entry name" value="FAD_FR"/>
    <property type="match status" value="1"/>
</dbReference>
<dbReference type="Proteomes" id="UP000542813">
    <property type="component" value="Unassembled WGS sequence"/>
</dbReference>
<dbReference type="CDD" id="cd06193">
    <property type="entry name" value="siderophore_interacting"/>
    <property type="match status" value="1"/>
</dbReference>
<dbReference type="InterPro" id="IPR039374">
    <property type="entry name" value="SIP_fam"/>
</dbReference>
<name>A0A7W9LK63_9ACTN</name>
<dbReference type="Gene3D" id="2.40.30.10">
    <property type="entry name" value="Translation factors"/>
    <property type="match status" value="1"/>
</dbReference>
<accession>A0A7W9LK63</accession>
<dbReference type="InterPro" id="IPR013113">
    <property type="entry name" value="SIP_FAD-bd"/>
</dbReference>
<evidence type="ECO:0000313" key="3">
    <source>
        <dbReference type="Proteomes" id="UP000542813"/>
    </source>
</evidence>
<dbReference type="InterPro" id="IPR017927">
    <property type="entry name" value="FAD-bd_FR_type"/>
</dbReference>
<dbReference type="Pfam" id="PF08021">
    <property type="entry name" value="FAD_binding_9"/>
    <property type="match status" value="1"/>
</dbReference>
<dbReference type="PANTHER" id="PTHR30157">
    <property type="entry name" value="FERRIC REDUCTASE, NADPH-DEPENDENT"/>
    <property type="match status" value="1"/>
</dbReference>
<dbReference type="InterPro" id="IPR017938">
    <property type="entry name" value="Riboflavin_synthase-like_b-brl"/>
</dbReference>
<organism evidence="2 3">
    <name type="scientific">Jiangella mangrovi</name>
    <dbReference type="NCBI Taxonomy" id="1524084"/>
    <lineage>
        <taxon>Bacteria</taxon>
        <taxon>Bacillati</taxon>
        <taxon>Actinomycetota</taxon>
        <taxon>Actinomycetes</taxon>
        <taxon>Jiangellales</taxon>
        <taxon>Jiangellaceae</taxon>
        <taxon>Jiangella</taxon>
    </lineage>
</organism>
<comment type="caution">
    <text evidence="2">The sequence shown here is derived from an EMBL/GenBank/DDBJ whole genome shotgun (WGS) entry which is preliminary data.</text>
</comment>
<feature type="domain" description="FAD-binding FR-type" evidence="1">
    <location>
        <begin position="11"/>
        <end position="129"/>
    </location>
</feature>
<dbReference type="RefSeq" id="WP_184820421.1">
    <property type="nucleotide sequence ID" value="NZ_JACHMM010000001.1"/>
</dbReference>
<dbReference type="PANTHER" id="PTHR30157:SF0">
    <property type="entry name" value="NADPH-DEPENDENT FERRIC-CHELATE REDUCTASE"/>
    <property type="match status" value="1"/>
</dbReference>
<dbReference type="Pfam" id="PF04954">
    <property type="entry name" value="SIP"/>
    <property type="match status" value="1"/>
</dbReference>
<dbReference type="SUPFAM" id="SSF63380">
    <property type="entry name" value="Riboflavin synthase domain-like"/>
    <property type="match status" value="1"/>
</dbReference>